<sequence>MTTGRYGQFAMPARPRSWATIRVMATPLRPSDPSVLGGYRLESVLGEGGQGIVYLGAGPGGDRVAIKWLRPDLAQDQAMVRRFLQEVSTAKRVAPFCTAQVIDVGAEDQRPYIVSEYIEGESLAQAIPRSGPRTGSSLHRLAIGTATALAAIHQAGIVHRDFKPPNVILGSDGPRVIDFGISKALGSHTALTSTMIGTPAYMAPEQLAGGPVGPAADLFSWAGTIAYAATGRAPFGNDTMPAVINRVLRMPPDLGDVPQPLRGILLDCLNKNPALRPAAREVIDRLLVSDPASARATVPQAFREKRRFPTLAVVTVATALTVIAAIGGVWAATTNDAPPPAPATTSAAPPPASPSPQAPVTIDMDDTTAVALERPADPAYLSIFWVDREKWDAYVREPGKATFTRHSYVDAAPSPTADRLAGIPWEYDADDLDSLKITNVASGATVTVQTVAKPLTTNYVHWSPEGDRVLLTMREKVGEKTTTKGFVLVDVPTETARIVKVPGLTEDAAFAWTGDGDTVAAIVADKTTRAPHLYDLQGKELKTLPEIGGGLTDARDLFTAGGGAFVATCAGKTVTLCVWDTATGAVLDEFESGCDTVLGWWDTTHIFCTATGDDDEDAVVVTDLDGAETQTLIRATDAAMDKLYFRNGYLRRD</sequence>
<protein>
    <recommendedName>
        <fullName evidence="7">Protein kinase domain-containing protein</fullName>
    </recommendedName>
</protein>
<dbReference type="SUPFAM" id="SSF56112">
    <property type="entry name" value="Protein kinase-like (PK-like)"/>
    <property type="match status" value="1"/>
</dbReference>
<evidence type="ECO:0000256" key="4">
    <source>
        <dbReference type="ARBA" id="ARBA00022840"/>
    </source>
</evidence>
<dbReference type="InterPro" id="IPR011009">
    <property type="entry name" value="Kinase-like_dom_sf"/>
</dbReference>
<feature type="region of interest" description="Disordered" evidence="5">
    <location>
        <begin position="337"/>
        <end position="361"/>
    </location>
</feature>
<keyword evidence="4" id="KW-0067">ATP-binding</keyword>
<evidence type="ECO:0000256" key="1">
    <source>
        <dbReference type="ARBA" id="ARBA00022679"/>
    </source>
</evidence>
<dbReference type="SUPFAM" id="SSF82171">
    <property type="entry name" value="DPP6 N-terminal domain-like"/>
    <property type="match status" value="1"/>
</dbReference>
<dbReference type="Gene3D" id="1.10.510.10">
    <property type="entry name" value="Transferase(Phosphotransferase) domain 1"/>
    <property type="match status" value="1"/>
</dbReference>
<reference evidence="8 9" key="1">
    <citation type="submission" date="2019-04" db="EMBL/GenBank/DDBJ databases">
        <title>Herbidospora sp. NEAU-GS14.nov., a novel actinomycete isolated from soil.</title>
        <authorList>
            <person name="Han L."/>
        </authorList>
    </citation>
    <scope>NUCLEOTIDE SEQUENCE [LARGE SCALE GENOMIC DNA]</scope>
    <source>
        <strain evidence="8 9">NEAU-GS14</strain>
    </source>
</reference>
<evidence type="ECO:0000313" key="9">
    <source>
        <dbReference type="Proteomes" id="UP000308705"/>
    </source>
</evidence>
<keyword evidence="6" id="KW-1133">Transmembrane helix</keyword>
<dbReference type="PANTHER" id="PTHR43289">
    <property type="entry name" value="MITOGEN-ACTIVATED PROTEIN KINASE KINASE KINASE 20-RELATED"/>
    <property type="match status" value="1"/>
</dbReference>
<keyword evidence="2" id="KW-0547">Nucleotide-binding</keyword>
<dbReference type="OrthoDB" id="3504835at2"/>
<dbReference type="InterPro" id="IPR000719">
    <property type="entry name" value="Prot_kinase_dom"/>
</dbReference>
<accession>A0A4U3MRM3</accession>
<evidence type="ECO:0000256" key="2">
    <source>
        <dbReference type="ARBA" id="ARBA00022741"/>
    </source>
</evidence>
<gene>
    <name evidence="8" type="ORF">FDA94_04610</name>
</gene>
<dbReference type="EMBL" id="SZQA01000002">
    <property type="protein sequence ID" value="TKK91037.1"/>
    <property type="molecule type" value="Genomic_DNA"/>
</dbReference>
<evidence type="ECO:0000313" key="8">
    <source>
        <dbReference type="EMBL" id="TKK91037.1"/>
    </source>
</evidence>
<feature type="transmembrane region" description="Helical" evidence="6">
    <location>
        <begin position="311"/>
        <end position="332"/>
    </location>
</feature>
<keyword evidence="6" id="KW-0812">Transmembrane</keyword>
<keyword evidence="9" id="KW-1185">Reference proteome</keyword>
<comment type="caution">
    <text evidence="8">The sequence shown here is derived from an EMBL/GenBank/DDBJ whole genome shotgun (WGS) entry which is preliminary data.</text>
</comment>
<evidence type="ECO:0000256" key="6">
    <source>
        <dbReference type="SAM" id="Phobius"/>
    </source>
</evidence>
<dbReference type="PROSITE" id="PS00108">
    <property type="entry name" value="PROTEIN_KINASE_ST"/>
    <property type="match status" value="1"/>
</dbReference>
<dbReference type="PANTHER" id="PTHR43289:SF34">
    <property type="entry name" value="SERINE_THREONINE-PROTEIN KINASE YBDM-RELATED"/>
    <property type="match status" value="1"/>
</dbReference>
<name>A0A4U3MRM3_9ACTN</name>
<dbReference type="GO" id="GO:0004674">
    <property type="term" value="F:protein serine/threonine kinase activity"/>
    <property type="evidence" value="ECO:0007669"/>
    <property type="project" value="TreeGrafter"/>
</dbReference>
<dbReference type="Gene3D" id="3.30.200.20">
    <property type="entry name" value="Phosphorylase Kinase, domain 1"/>
    <property type="match status" value="1"/>
</dbReference>
<dbReference type="AlphaFoldDB" id="A0A4U3MRM3"/>
<evidence type="ECO:0000256" key="3">
    <source>
        <dbReference type="ARBA" id="ARBA00022777"/>
    </source>
</evidence>
<keyword evidence="1" id="KW-0808">Transferase</keyword>
<organism evidence="8 9">
    <name type="scientific">Herbidospora galbida</name>
    <dbReference type="NCBI Taxonomy" id="2575442"/>
    <lineage>
        <taxon>Bacteria</taxon>
        <taxon>Bacillati</taxon>
        <taxon>Actinomycetota</taxon>
        <taxon>Actinomycetes</taxon>
        <taxon>Streptosporangiales</taxon>
        <taxon>Streptosporangiaceae</taxon>
        <taxon>Herbidospora</taxon>
    </lineage>
</organism>
<dbReference type="Proteomes" id="UP000308705">
    <property type="component" value="Unassembled WGS sequence"/>
</dbReference>
<feature type="domain" description="Protein kinase" evidence="7">
    <location>
        <begin position="39"/>
        <end position="288"/>
    </location>
</feature>
<dbReference type="InterPro" id="IPR008271">
    <property type="entry name" value="Ser/Thr_kinase_AS"/>
</dbReference>
<feature type="compositionally biased region" description="Pro residues" evidence="5">
    <location>
        <begin position="337"/>
        <end position="357"/>
    </location>
</feature>
<keyword evidence="6" id="KW-0472">Membrane</keyword>
<keyword evidence="3" id="KW-0418">Kinase</keyword>
<dbReference type="GO" id="GO:0005524">
    <property type="term" value="F:ATP binding"/>
    <property type="evidence" value="ECO:0007669"/>
    <property type="project" value="UniProtKB-KW"/>
</dbReference>
<evidence type="ECO:0000259" key="7">
    <source>
        <dbReference type="PROSITE" id="PS50011"/>
    </source>
</evidence>
<dbReference type="Gene3D" id="2.120.10.30">
    <property type="entry name" value="TolB, C-terminal domain"/>
    <property type="match status" value="1"/>
</dbReference>
<dbReference type="PROSITE" id="PS50011">
    <property type="entry name" value="PROTEIN_KINASE_DOM"/>
    <property type="match status" value="1"/>
</dbReference>
<evidence type="ECO:0000256" key="5">
    <source>
        <dbReference type="SAM" id="MobiDB-lite"/>
    </source>
</evidence>
<dbReference type="CDD" id="cd14014">
    <property type="entry name" value="STKc_PknB_like"/>
    <property type="match status" value="1"/>
</dbReference>
<dbReference type="InterPro" id="IPR011042">
    <property type="entry name" value="6-blade_b-propeller_TolB-like"/>
</dbReference>
<dbReference type="Pfam" id="PF00069">
    <property type="entry name" value="Pkinase"/>
    <property type="match status" value="1"/>
</dbReference>
<proteinExistence type="predicted"/>